<dbReference type="AlphaFoldDB" id="A0AAV1SF74"/>
<evidence type="ECO:0000313" key="1">
    <source>
        <dbReference type="EMBL" id="CAK7348847.1"/>
    </source>
</evidence>
<reference evidence="1 2" key="1">
    <citation type="submission" date="2024-01" db="EMBL/GenBank/DDBJ databases">
        <authorList>
            <person name="Waweru B."/>
        </authorList>
    </citation>
    <scope>NUCLEOTIDE SEQUENCE [LARGE SCALE GENOMIC DNA]</scope>
</reference>
<name>A0AAV1SF74_9ROSI</name>
<evidence type="ECO:0000313" key="2">
    <source>
        <dbReference type="Proteomes" id="UP001314170"/>
    </source>
</evidence>
<dbReference type="EMBL" id="CAWUPB010001173">
    <property type="protein sequence ID" value="CAK7348847.1"/>
    <property type="molecule type" value="Genomic_DNA"/>
</dbReference>
<organism evidence="1 2">
    <name type="scientific">Dovyalis caffra</name>
    <dbReference type="NCBI Taxonomy" id="77055"/>
    <lineage>
        <taxon>Eukaryota</taxon>
        <taxon>Viridiplantae</taxon>
        <taxon>Streptophyta</taxon>
        <taxon>Embryophyta</taxon>
        <taxon>Tracheophyta</taxon>
        <taxon>Spermatophyta</taxon>
        <taxon>Magnoliopsida</taxon>
        <taxon>eudicotyledons</taxon>
        <taxon>Gunneridae</taxon>
        <taxon>Pentapetalae</taxon>
        <taxon>rosids</taxon>
        <taxon>fabids</taxon>
        <taxon>Malpighiales</taxon>
        <taxon>Salicaceae</taxon>
        <taxon>Flacourtieae</taxon>
        <taxon>Dovyalis</taxon>
    </lineage>
</organism>
<proteinExistence type="predicted"/>
<accession>A0AAV1SF74</accession>
<comment type="caution">
    <text evidence="1">The sequence shown here is derived from an EMBL/GenBank/DDBJ whole genome shotgun (WGS) entry which is preliminary data.</text>
</comment>
<dbReference type="Proteomes" id="UP001314170">
    <property type="component" value="Unassembled WGS sequence"/>
</dbReference>
<gene>
    <name evidence="1" type="ORF">DCAF_LOCUS21555</name>
</gene>
<sequence length="130" mass="14354">MVESRRGGWLLWRIDNVAGVCLQWESERSDDWHDGGFQTGLKRAMASVIEASGEFRLGLKEVATSMMEATTTYASFESLEELSERISKAMLILGEEIIVGVSNFAEIHLKSLLNPCKVLSGFGSTIKSPI</sequence>
<keyword evidence="2" id="KW-1185">Reference proteome</keyword>
<protein>
    <submittedName>
        <fullName evidence="1">Uncharacterized protein</fullName>
    </submittedName>
</protein>